<feature type="domain" description="Glucose-methanol-choline oxidoreductase C-terminal" evidence="7">
    <location>
        <begin position="378"/>
        <end position="486"/>
    </location>
</feature>
<comment type="caution">
    <text evidence="8">The sequence shown here is derived from an EMBL/GenBank/DDBJ whole genome shotgun (WGS) entry which is preliminary data.</text>
</comment>
<protein>
    <submittedName>
        <fullName evidence="8">GMC oxidoreductase</fullName>
    </submittedName>
</protein>
<dbReference type="SUPFAM" id="SSF51905">
    <property type="entry name" value="FAD/NAD(P)-binding domain"/>
    <property type="match status" value="1"/>
</dbReference>
<evidence type="ECO:0000256" key="4">
    <source>
        <dbReference type="ARBA" id="ARBA00022827"/>
    </source>
</evidence>
<keyword evidence="4" id="KW-0274">FAD</keyword>
<dbReference type="PANTHER" id="PTHR42784:SF1">
    <property type="entry name" value="PYRANOSE 2-OXIDASE"/>
    <property type="match status" value="1"/>
</dbReference>
<evidence type="ECO:0000256" key="5">
    <source>
        <dbReference type="ARBA" id="ARBA00023002"/>
    </source>
</evidence>
<reference evidence="8 9" key="1">
    <citation type="submission" date="2024-03" db="EMBL/GenBank/DDBJ databases">
        <title>Draft genome sequence of Pseudonocardia nematodicida JCM 31783.</title>
        <authorList>
            <person name="Butdee W."/>
            <person name="Duangmal K."/>
        </authorList>
    </citation>
    <scope>NUCLEOTIDE SEQUENCE [LARGE SCALE GENOMIC DNA]</scope>
    <source>
        <strain evidence="8 9">JCM 31783</strain>
    </source>
</reference>
<evidence type="ECO:0000256" key="1">
    <source>
        <dbReference type="ARBA" id="ARBA00001974"/>
    </source>
</evidence>
<dbReference type="InterPro" id="IPR007867">
    <property type="entry name" value="GMC_OxRtase_C"/>
</dbReference>
<keyword evidence="9" id="KW-1185">Reference proteome</keyword>
<evidence type="ECO:0000259" key="6">
    <source>
        <dbReference type="Pfam" id="PF00732"/>
    </source>
</evidence>
<dbReference type="RefSeq" id="WP_349296152.1">
    <property type="nucleotide sequence ID" value="NZ_JBEDNQ010000001.1"/>
</dbReference>
<dbReference type="InterPro" id="IPR051473">
    <property type="entry name" value="P2Ox-like"/>
</dbReference>
<dbReference type="EMBL" id="JBEDNQ010000001">
    <property type="protein sequence ID" value="MEQ3549061.1"/>
    <property type="molecule type" value="Genomic_DNA"/>
</dbReference>
<dbReference type="Pfam" id="PF05199">
    <property type="entry name" value="GMC_oxred_C"/>
    <property type="match status" value="1"/>
</dbReference>
<organism evidence="8 9">
    <name type="scientific">Pseudonocardia nematodicida</name>
    <dbReference type="NCBI Taxonomy" id="1206997"/>
    <lineage>
        <taxon>Bacteria</taxon>
        <taxon>Bacillati</taxon>
        <taxon>Actinomycetota</taxon>
        <taxon>Actinomycetes</taxon>
        <taxon>Pseudonocardiales</taxon>
        <taxon>Pseudonocardiaceae</taxon>
        <taxon>Pseudonocardia</taxon>
    </lineage>
</organism>
<dbReference type="Proteomes" id="UP001494902">
    <property type="component" value="Unassembled WGS sequence"/>
</dbReference>
<dbReference type="SUPFAM" id="SSF54373">
    <property type="entry name" value="FAD-linked reductases, C-terminal domain"/>
    <property type="match status" value="1"/>
</dbReference>
<evidence type="ECO:0000256" key="2">
    <source>
        <dbReference type="ARBA" id="ARBA00010790"/>
    </source>
</evidence>
<accession>A0ABV1K3N4</accession>
<dbReference type="Gene3D" id="3.50.50.60">
    <property type="entry name" value="FAD/NAD(P)-binding domain"/>
    <property type="match status" value="3"/>
</dbReference>
<evidence type="ECO:0000313" key="9">
    <source>
        <dbReference type="Proteomes" id="UP001494902"/>
    </source>
</evidence>
<name>A0ABV1K3N4_9PSEU</name>
<feature type="domain" description="Glucose-methanol-choline oxidoreductase N-terminal" evidence="6">
    <location>
        <begin position="206"/>
        <end position="299"/>
    </location>
</feature>
<sequence>MSESVDVVIVGSGPVGSTFARVIGDARPGCRILVVEAGPRVPGVPGLHTQTMPPEDLASAQLLTQGPQSGIDQSGLRETGEAASLDPVLDQDQLVRPGLFLLGKGAKVEGEFGMAAASMSSGVGGMGIHWSGSSPRPNGTERIPFIPADELDQAYDTADRLLSVGRDLAGGDDLLRRMRSALAAEFDGDAPDASPVIMTPLAAVVDEDGTRVSGPSVILGDLAERVPGFELRAGTLARRVLIEGGTVHGVELESRATGEIYQVRSSEVVVAADALRTPQLLFASGVRPRALGHYINDHLKMTGMAVLPDAFAADDRVPAPVRPIGVVLIPFSSRVREIQGQVHPAARSIWFSGADFAGLAFYGAKELQFSDCVVFSESERDSFGMPAMTIHYTLTDRDRATIDLLESSATRAVAALDGELKSLVFAPGGSSLHYQGSTRMGAADDGESVCDSYGRVWNVHGLTVGGNNVIPTATAANPTITSVALAVRAAQKLAERLGEPEREAEPV</sequence>
<keyword evidence="3" id="KW-0285">Flavoprotein</keyword>
<dbReference type="InterPro" id="IPR036188">
    <property type="entry name" value="FAD/NAD-bd_sf"/>
</dbReference>
<dbReference type="InterPro" id="IPR000172">
    <property type="entry name" value="GMC_OxRdtase_N"/>
</dbReference>
<gene>
    <name evidence="8" type="ORF">WIS52_01145</name>
</gene>
<dbReference type="Pfam" id="PF00732">
    <property type="entry name" value="GMC_oxred_N"/>
    <property type="match status" value="1"/>
</dbReference>
<evidence type="ECO:0000256" key="3">
    <source>
        <dbReference type="ARBA" id="ARBA00022630"/>
    </source>
</evidence>
<evidence type="ECO:0000313" key="8">
    <source>
        <dbReference type="EMBL" id="MEQ3549061.1"/>
    </source>
</evidence>
<comment type="cofactor">
    <cofactor evidence="1">
        <name>FAD</name>
        <dbReference type="ChEBI" id="CHEBI:57692"/>
    </cofactor>
</comment>
<comment type="similarity">
    <text evidence="2">Belongs to the GMC oxidoreductase family.</text>
</comment>
<proteinExistence type="inferred from homology"/>
<dbReference type="Gene3D" id="3.30.560.10">
    <property type="entry name" value="Glucose Oxidase, domain 3"/>
    <property type="match status" value="1"/>
</dbReference>
<evidence type="ECO:0000259" key="7">
    <source>
        <dbReference type="Pfam" id="PF05199"/>
    </source>
</evidence>
<dbReference type="PANTHER" id="PTHR42784">
    <property type="entry name" value="PYRANOSE 2-OXIDASE"/>
    <property type="match status" value="1"/>
</dbReference>
<keyword evidence="5" id="KW-0560">Oxidoreductase</keyword>